<keyword evidence="2 3" id="KW-0808">Transferase</keyword>
<dbReference type="Gene3D" id="3.40.50.2000">
    <property type="entry name" value="Glycogen Phosphorylase B"/>
    <property type="match status" value="2"/>
</dbReference>
<dbReference type="PANTHER" id="PTHR12526:SF510">
    <property type="entry name" value="D-INOSITOL 3-PHOSPHATE GLYCOSYLTRANSFERASE"/>
    <property type="match status" value="1"/>
</dbReference>
<dbReference type="AlphaFoldDB" id="A0A6M7WLQ1"/>
<proteinExistence type="predicted"/>
<reference evidence="3 4" key="1">
    <citation type="submission" date="2018-10" db="EMBL/GenBank/DDBJ databases">
        <authorList>
            <person name="Perry B.J."/>
            <person name="Sullivan J.T."/>
            <person name="Murphy R.J.T."/>
            <person name="Ramsay J.P."/>
            <person name="Ronson C.W."/>
        </authorList>
    </citation>
    <scope>NUCLEOTIDE SEQUENCE [LARGE SCALE GENOMIC DNA]</scope>
    <source>
        <strain evidence="3 4">R88b</strain>
    </source>
</reference>
<evidence type="ECO:0000313" key="3">
    <source>
        <dbReference type="EMBL" id="QKD02526.1"/>
    </source>
</evidence>
<dbReference type="CDD" id="cd03801">
    <property type="entry name" value="GT4_PimA-like"/>
    <property type="match status" value="1"/>
</dbReference>
<protein>
    <submittedName>
        <fullName evidence="3">Glycosyltransferase</fullName>
    </submittedName>
</protein>
<name>A0A6M7WLQ1_RHILI</name>
<dbReference type="Proteomes" id="UP000503017">
    <property type="component" value="Chromosome"/>
</dbReference>
<dbReference type="PANTHER" id="PTHR12526">
    <property type="entry name" value="GLYCOSYLTRANSFERASE"/>
    <property type="match status" value="1"/>
</dbReference>
<dbReference type="Pfam" id="PF13692">
    <property type="entry name" value="Glyco_trans_1_4"/>
    <property type="match status" value="1"/>
</dbReference>
<organism evidence="3 4">
    <name type="scientific">Mesorhizobium loti R88b</name>
    <dbReference type="NCBI Taxonomy" id="935548"/>
    <lineage>
        <taxon>Bacteria</taxon>
        <taxon>Pseudomonadati</taxon>
        <taxon>Pseudomonadota</taxon>
        <taxon>Alphaproteobacteria</taxon>
        <taxon>Hyphomicrobiales</taxon>
        <taxon>Phyllobacteriaceae</taxon>
        <taxon>Mesorhizobium</taxon>
    </lineage>
</organism>
<evidence type="ECO:0000313" key="4">
    <source>
        <dbReference type="Proteomes" id="UP000503017"/>
    </source>
</evidence>
<dbReference type="EMBL" id="CP033367">
    <property type="protein sequence ID" value="QKD02526.1"/>
    <property type="molecule type" value="Genomic_DNA"/>
</dbReference>
<evidence type="ECO:0000256" key="1">
    <source>
        <dbReference type="ARBA" id="ARBA00022676"/>
    </source>
</evidence>
<dbReference type="SUPFAM" id="SSF53756">
    <property type="entry name" value="UDP-Glycosyltransferase/glycogen phosphorylase"/>
    <property type="match status" value="1"/>
</dbReference>
<gene>
    <name evidence="3" type="ORF">EB235_14300</name>
</gene>
<evidence type="ECO:0000256" key="2">
    <source>
        <dbReference type="ARBA" id="ARBA00022679"/>
    </source>
</evidence>
<sequence length="429" mass="47655">MEQPVKTLIVSEYFPYLPEQMVHGVFQRLRRHTEALSSIGSVDFVFIWPLHWSASQDQKRESLEAFRRSWSITGRIILISPPALPHRLRRWPRDLGVGDMIAATRGALSFTKGWATMRSSRIAEVCRLEQTIRDLRPDLIFAYRLASTAALIRITAPLPPVLADFDDLEHVALSRSREMERSRAKRLRLSVMSKVARRTERLVAQFATVGLVCSEHDRRIIKDLAPDARVELAPNAAVATDRFPLPLEPTALFVGYARYPPNAEAILWLVQKIFPLVRACLPQARLIIAGDGSREIGIDDADQGIETLGFVPDIASTYARARVVVCPIKRGGGTRIKIIEAALYGRPIVSTSVGAEGLDFVDGEDVVLANEEETFAQAMIELMSNDEKSSRIGAAAAERARLLYGAEKVRSDLAALARSLAVQKIAQDI</sequence>
<dbReference type="GO" id="GO:0016757">
    <property type="term" value="F:glycosyltransferase activity"/>
    <property type="evidence" value="ECO:0007669"/>
    <property type="project" value="UniProtKB-KW"/>
</dbReference>
<keyword evidence="1" id="KW-0328">Glycosyltransferase</keyword>
<accession>A0A6M7WLQ1</accession>
<dbReference type="RefSeq" id="WP_155256395.1">
    <property type="nucleotide sequence ID" value="NZ_CP033367.1"/>
</dbReference>